<feature type="compositionally biased region" description="Polar residues" evidence="1">
    <location>
        <begin position="60"/>
        <end position="69"/>
    </location>
</feature>
<accession>A0A8H4QTK5</accession>
<keyword evidence="3" id="KW-1185">Reference proteome</keyword>
<dbReference type="Proteomes" id="UP000521872">
    <property type="component" value="Unassembled WGS sequence"/>
</dbReference>
<protein>
    <submittedName>
        <fullName evidence="2">Uncharacterized protein</fullName>
    </submittedName>
</protein>
<sequence>MEVLRGSSLLTADINALNSARLIELDVQKAGDTLGLSQDGRCRSTRRGGKVATYSRAALSRSNPESSYYQRPPAEQTPQRQLSSSTPKASHDAISSRRLLEVISVVRTTWIPQGQKDPMPRRQTTTATGPTLIHRPSTTNVDQNAIIANGKKGLRLMSRRRTTALGYPCQLKHMELEDVYIQTYFGTDERHIYPFFVERTFGLGGLESFRIIIMEGLITESLPDFEAAKSLIRSNSASLKVLDVMITSSEPVILPNDEPVFDVSKMPLLEEWTLGGVFYIGGGGGGAEAVLISLSWLSRHLETIPAGKRFKSITIRPRMYQVYNVMDLVWDVESLKYFENLIVEKALPSTKSLSVDFIIVAPFDYEEPVKQLLRKLLPTLYELNLLKFSYD</sequence>
<feature type="region of interest" description="Disordered" evidence="1">
    <location>
        <begin position="113"/>
        <end position="137"/>
    </location>
</feature>
<gene>
    <name evidence="2" type="ORF">D9613_008798</name>
</gene>
<evidence type="ECO:0000313" key="3">
    <source>
        <dbReference type="Proteomes" id="UP000521872"/>
    </source>
</evidence>
<name>A0A8H4QTK5_9AGAR</name>
<reference evidence="2 3" key="1">
    <citation type="submission" date="2019-12" db="EMBL/GenBank/DDBJ databases">
        <authorList>
            <person name="Floudas D."/>
            <person name="Bentzer J."/>
            <person name="Ahren D."/>
            <person name="Johansson T."/>
            <person name="Persson P."/>
            <person name="Tunlid A."/>
        </authorList>
    </citation>
    <scope>NUCLEOTIDE SEQUENCE [LARGE SCALE GENOMIC DNA]</scope>
    <source>
        <strain evidence="2 3">CBS 102.39</strain>
    </source>
</reference>
<comment type="caution">
    <text evidence="2">The sequence shown here is derived from an EMBL/GenBank/DDBJ whole genome shotgun (WGS) entry which is preliminary data.</text>
</comment>
<evidence type="ECO:0000313" key="2">
    <source>
        <dbReference type="EMBL" id="KAF4616623.1"/>
    </source>
</evidence>
<dbReference type="AlphaFoldDB" id="A0A8H4QTK5"/>
<feature type="region of interest" description="Disordered" evidence="1">
    <location>
        <begin position="34"/>
        <end position="94"/>
    </location>
</feature>
<feature type="compositionally biased region" description="Polar residues" evidence="1">
    <location>
        <begin position="76"/>
        <end position="88"/>
    </location>
</feature>
<proteinExistence type="predicted"/>
<evidence type="ECO:0000256" key="1">
    <source>
        <dbReference type="SAM" id="MobiDB-lite"/>
    </source>
</evidence>
<dbReference type="EMBL" id="JAACJL010000031">
    <property type="protein sequence ID" value="KAF4616623.1"/>
    <property type="molecule type" value="Genomic_DNA"/>
</dbReference>
<organism evidence="2 3">
    <name type="scientific">Agrocybe pediades</name>
    <dbReference type="NCBI Taxonomy" id="84607"/>
    <lineage>
        <taxon>Eukaryota</taxon>
        <taxon>Fungi</taxon>
        <taxon>Dikarya</taxon>
        <taxon>Basidiomycota</taxon>
        <taxon>Agaricomycotina</taxon>
        <taxon>Agaricomycetes</taxon>
        <taxon>Agaricomycetidae</taxon>
        <taxon>Agaricales</taxon>
        <taxon>Agaricineae</taxon>
        <taxon>Strophariaceae</taxon>
        <taxon>Agrocybe</taxon>
    </lineage>
</organism>